<dbReference type="GeneID" id="19110386"/>
<evidence type="ECO:0000313" key="3">
    <source>
        <dbReference type="Proteomes" id="UP000011761"/>
    </source>
</evidence>
<gene>
    <name evidence="2" type="ORF">BAUCODRAFT_261825</name>
</gene>
<accession>M2M8N8</accession>
<dbReference type="Proteomes" id="UP000011761">
    <property type="component" value="Unassembled WGS sequence"/>
</dbReference>
<protein>
    <submittedName>
        <fullName evidence="2">Uncharacterized protein</fullName>
    </submittedName>
</protein>
<organism evidence="2 3">
    <name type="scientific">Baudoinia panamericana (strain UAMH 10762)</name>
    <name type="common">Angels' share fungus</name>
    <name type="synonym">Baudoinia compniacensis (strain UAMH 10762)</name>
    <dbReference type="NCBI Taxonomy" id="717646"/>
    <lineage>
        <taxon>Eukaryota</taxon>
        <taxon>Fungi</taxon>
        <taxon>Dikarya</taxon>
        <taxon>Ascomycota</taxon>
        <taxon>Pezizomycotina</taxon>
        <taxon>Dothideomycetes</taxon>
        <taxon>Dothideomycetidae</taxon>
        <taxon>Mycosphaerellales</taxon>
        <taxon>Teratosphaeriaceae</taxon>
        <taxon>Baudoinia</taxon>
    </lineage>
</organism>
<sequence length="318" mass="35358">MDTTKASDGCYSQACSRSLAPTRPSSSSSLQQSSHSLQAEHTTVSDRARPTQTFKVTANITLNVLGARHRYLGAHLPNMPPADVFENRLERGYDGASSPPVRSFIAYGTSSANAAVGTSNDVKHNDARRAAAAAGYATSANSGAIPNGAIVALLPAANEDDYDMREVAEWRSQENRVYPNHFCAWNCCYTLPPEVSDHRTWRSNARQANASLKQRRGPSLRLQFQSPLHTAQIDHLPVCHERCWQAELARLMRESGGKVDCASLPLCHRTCYLQKIFREQHDGSFKEVVPWARSLKERCRWHKFQHWATREIASHGGC</sequence>
<feature type="region of interest" description="Disordered" evidence="1">
    <location>
        <begin position="1"/>
        <end position="50"/>
    </location>
</feature>
<dbReference type="OrthoDB" id="3813781at2759"/>
<dbReference type="RefSeq" id="XP_007680103.1">
    <property type="nucleotide sequence ID" value="XM_007681913.1"/>
</dbReference>
<dbReference type="KEGG" id="bcom:BAUCODRAFT_261825"/>
<reference evidence="2 3" key="1">
    <citation type="journal article" date="2012" name="PLoS Pathog.">
        <title>Diverse lifestyles and strategies of plant pathogenesis encoded in the genomes of eighteen Dothideomycetes fungi.</title>
        <authorList>
            <person name="Ohm R.A."/>
            <person name="Feau N."/>
            <person name="Henrissat B."/>
            <person name="Schoch C.L."/>
            <person name="Horwitz B.A."/>
            <person name="Barry K.W."/>
            <person name="Condon B.J."/>
            <person name="Copeland A.C."/>
            <person name="Dhillon B."/>
            <person name="Glaser F."/>
            <person name="Hesse C.N."/>
            <person name="Kosti I."/>
            <person name="LaButti K."/>
            <person name="Lindquist E.A."/>
            <person name="Lucas S."/>
            <person name="Salamov A.A."/>
            <person name="Bradshaw R.E."/>
            <person name="Ciuffetti L."/>
            <person name="Hamelin R.C."/>
            <person name="Kema G.H.J."/>
            <person name="Lawrence C."/>
            <person name="Scott J.A."/>
            <person name="Spatafora J.W."/>
            <person name="Turgeon B.G."/>
            <person name="de Wit P.J.G.M."/>
            <person name="Zhong S."/>
            <person name="Goodwin S.B."/>
            <person name="Grigoriev I.V."/>
        </authorList>
    </citation>
    <scope>NUCLEOTIDE SEQUENCE [LARGE SCALE GENOMIC DNA]</scope>
    <source>
        <strain evidence="2 3">UAMH 10762</strain>
    </source>
</reference>
<keyword evidence="3" id="KW-1185">Reference proteome</keyword>
<dbReference type="HOGENOM" id="CLU_874315_0_0_1"/>
<evidence type="ECO:0000313" key="2">
    <source>
        <dbReference type="EMBL" id="EMC92766.1"/>
    </source>
</evidence>
<feature type="compositionally biased region" description="Low complexity" evidence="1">
    <location>
        <begin position="16"/>
        <end position="39"/>
    </location>
</feature>
<dbReference type="AlphaFoldDB" id="M2M8N8"/>
<evidence type="ECO:0000256" key="1">
    <source>
        <dbReference type="SAM" id="MobiDB-lite"/>
    </source>
</evidence>
<dbReference type="EMBL" id="KB445561">
    <property type="protein sequence ID" value="EMC92766.1"/>
    <property type="molecule type" value="Genomic_DNA"/>
</dbReference>
<proteinExistence type="predicted"/>
<name>M2M8N8_BAUPA</name>